<reference evidence="5 6" key="1">
    <citation type="journal article" date="2005" name="Arch. Microbiol.">
        <title>The genome sequence of an anaerobic aromatic-degrading denitrifying bacterium, strain EbN1.</title>
        <authorList>
            <person name="Rabus R."/>
            <person name="Kube M."/>
            <person name="Heider J."/>
            <person name="Beck A."/>
            <person name="Heitmann K."/>
            <person name="Widdel F."/>
            <person name="Reinhardt R."/>
        </authorList>
    </citation>
    <scope>NUCLEOTIDE SEQUENCE [LARGE SCALE GENOMIC DNA]</scope>
    <source>
        <strain evidence="5 6">EbN1</strain>
    </source>
</reference>
<keyword evidence="2" id="KW-0175">Coiled coil</keyword>
<dbReference type="Gene3D" id="1.25.40.10">
    <property type="entry name" value="Tetratricopeptide repeat domain"/>
    <property type="match status" value="1"/>
</dbReference>
<feature type="signal peptide" evidence="2">
    <location>
        <begin position="1"/>
        <end position="21"/>
    </location>
</feature>
<dbReference type="HAMAP" id="MF_02066">
    <property type="entry name" value="CpoB"/>
    <property type="match status" value="1"/>
</dbReference>
<dbReference type="GO" id="GO:0043093">
    <property type="term" value="P:FtsZ-dependent cytokinesis"/>
    <property type="evidence" value="ECO:0007669"/>
    <property type="project" value="UniProtKB-UniRule"/>
</dbReference>
<dbReference type="RefSeq" id="WP_011237336.1">
    <property type="nucleotide sequence ID" value="NC_006513.1"/>
</dbReference>
<keyword evidence="6" id="KW-1185">Reference proteome</keyword>
<feature type="chain" id="PRO_5009992586" description="Cell division coordinator CpoB" evidence="2">
    <location>
        <begin position="22"/>
        <end position="246"/>
    </location>
</feature>
<name>Q5P4Z4_AROAE</name>
<comment type="function">
    <text evidence="2">Mediates coordination of peptidoglycan synthesis and outer membrane constriction during cell division.</text>
</comment>
<dbReference type="NCBIfam" id="TIGR02795">
    <property type="entry name" value="tol_pal_ybgF"/>
    <property type="match status" value="1"/>
</dbReference>
<dbReference type="STRING" id="76114.ebA2654"/>
<gene>
    <name evidence="2" type="primary">cpoB</name>
    <name evidence="5" type="ORF">ebA2654</name>
</gene>
<dbReference type="InterPro" id="IPR014162">
    <property type="entry name" value="CpoB_C"/>
</dbReference>
<dbReference type="HOGENOM" id="CLU_044315_1_0_4"/>
<feature type="domain" description="YbgF trimerisation" evidence="4">
    <location>
        <begin position="40"/>
        <end position="109"/>
    </location>
</feature>
<feature type="domain" description="Outer membrane lipoprotein BamD-like" evidence="3">
    <location>
        <begin position="125"/>
        <end position="242"/>
    </location>
</feature>
<dbReference type="SUPFAM" id="SSF48452">
    <property type="entry name" value="TPR-like"/>
    <property type="match status" value="1"/>
</dbReference>
<keyword evidence="2" id="KW-0574">Periplasm</keyword>
<proteinExistence type="inferred from homology"/>
<evidence type="ECO:0000256" key="2">
    <source>
        <dbReference type="HAMAP-Rule" id="MF_02066"/>
    </source>
</evidence>
<dbReference type="Proteomes" id="UP000006552">
    <property type="component" value="Chromosome"/>
</dbReference>
<comment type="subcellular location">
    <subcellularLocation>
        <location evidence="2">Periplasm</location>
    </subcellularLocation>
</comment>
<protein>
    <recommendedName>
        <fullName evidence="2">Cell division coordinator CpoB</fullName>
    </recommendedName>
</protein>
<accession>Q5P4Z4</accession>
<dbReference type="AlphaFoldDB" id="Q5P4Z4"/>
<evidence type="ECO:0000259" key="3">
    <source>
        <dbReference type="Pfam" id="PF13525"/>
    </source>
</evidence>
<keyword evidence="1 2" id="KW-0732">Signal</keyword>
<dbReference type="InterPro" id="IPR039565">
    <property type="entry name" value="BamD-like"/>
</dbReference>
<dbReference type="EMBL" id="CR555306">
    <property type="protein sequence ID" value="CAI07618.1"/>
    <property type="molecule type" value="Genomic_DNA"/>
</dbReference>
<dbReference type="OrthoDB" id="8525418at2"/>
<dbReference type="Gene3D" id="1.20.5.110">
    <property type="match status" value="1"/>
</dbReference>
<dbReference type="GO" id="GO:0030288">
    <property type="term" value="C:outer membrane-bounded periplasmic space"/>
    <property type="evidence" value="ECO:0007669"/>
    <property type="project" value="UniProtKB-UniRule"/>
</dbReference>
<comment type="similarity">
    <text evidence="2">Belongs to the CpoB family.</text>
</comment>
<dbReference type="InterPro" id="IPR034706">
    <property type="entry name" value="CpoB"/>
</dbReference>
<dbReference type="InterPro" id="IPR032519">
    <property type="entry name" value="YbgF_tri"/>
</dbReference>
<dbReference type="Pfam" id="PF16331">
    <property type="entry name" value="TolA_bind_tri"/>
    <property type="match status" value="1"/>
</dbReference>
<dbReference type="GO" id="GO:0070206">
    <property type="term" value="P:protein trimerization"/>
    <property type="evidence" value="ECO:0007669"/>
    <property type="project" value="InterPro"/>
</dbReference>
<keyword evidence="2" id="KW-0132">Cell division</keyword>
<feature type="coiled-coil region" evidence="2">
    <location>
        <begin position="61"/>
        <end position="88"/>
    </location>
</feature>
<evidence type="ECO:0000259" key="4">
    <source>
        <dbReference type="Pfam" id="PF16331"/>
    </source>
</evidence>
<evidence type="ECO:0000313" key="6">
    <source>
        <dbReference type="Proteomes" id="UP000006552"/>
    </source>
</evidence>
<dbReference type="Pfam" id="PF13525">
    <property type="entry name" value="YfiO"/>
    <property type="match status" value="1"/>
</dbReference>
<organism evidence="5 6">
    <name type="scientific">Aromatoleum aromaticum (strain DSM 19018 / LMG 30748 / EbN1)</name>
    <name type="common">Azoarcus sp. (strain EbN1)</name>
    <dbReference type="NCBI Taxonomy" id="76114"/>
    <lineage>
        <taxon>Bacteria</taxon>
        <taxon>Pseudomonadati</taxon>
        <taxon>Pseudomonadota</taxon>
        <taxon>Betaproteobacteria</taxon>
        <taxon>Rhodocyclales</taxon>
        <taxon>Rhodocyclaceae</taxon>
        <taxon>Aromatoleum</taxon>
    </lineage>
</organism>
<keyword evidence="2" id="KW-0131">Cell cycle</keyword>
<dbReference type="eggNOG" id="COG1729">
    <property type="taxonomic scope" value="Bacteria"/>
</dbReference>
<sequence precursor="true">MKRLLPLAMLVALSSMGPAQAGLFTDDEARRAISDMRMELNGRLERLEASSRGQLELASQNELLKAEISRLHGQLEVLLHEVESLKQRQRDFYVDLDARVRQIESGRTASAALAPNAPPPDPAAESAQYEAALNLLKEGRYKDALTGFEQFIRQHPQSTFLPGAHFWAGNAALQAKEVAAASTYFNTVLKTWPQDAAAPDAMLGLANSQQALGDTKTSQETLKKLVERFPDSSAAQAARQRLGVKR</sequence>
<dbReference type="KEGG" id="eba:ebA2654"/>
<evidence type="ECO:0000313" key="5">
    <source>
        <dbReference type="EMBL" id="CAI07618.1"/>
    </source>
</evidence>
<dbReference type="InterPro" id="IPR011990">
    <property type="entry name" value="TPR-like_helical_dom_sf"/>
</dbReference>
<evidence type="ECO:0000256" key="1">
    <source>
        <dbReference type="ARBA" id="ARBA00022729"/>
    </source>
</evidence>